<dbReference type="OrthoDB" id="2155283at2759"/>
<proteinExistence type="predicted"/>
<evidence type="ECO:0000313" key="1">
    <source>
        <dbReference type="EMBL" id="VDM72713.1"/>
    </source>
</evidence>
<organism evidence="1 2">
    <name type="scientific">Strongylus vulgaris</name>
    <name type="common">Blood worm</name>
    <dbReference type="NCBI Taxonomy" id="40348"/>
    <lineage>
        <taxon>Eukaryota</taxon>
        <taxon>Metazoa</taxon>
        <taxon>Ecdysozoa</taxon>
        <taxon>Nematoda</taxon>
        <taxon>Chromadorea</taxon>
        <taxon>Rhabditida</taxon>
        <taxon>Rhabditina</taxon>
        <taxon>Rhabditomorpha</taxon>
        <taxon>Strongyloidea</taxon>
        <taxon>Strongylidae</taxon>
        <taxon>Strongylus</taxon>
    </lineage>
</organism>
<dbReference type="Proteomes" id="UP000270094">
    <property type="component" value="Unassembled WGS sequence"/>
</dbReference>
<evidence type="ECO:0000313" key="2">
    <source>
        <dbReference type="Proteomes" id="UP000270094"/>
    </source>
</evidence>
<reference evidence="1 2" key="1">
    <citation type="submission" date="2018-11" db="EMBL/GenBank/DDBJ databases">
        <authorList>
            <consortium name="Pathogen Informatics"/>
        </authorList>
    </citation>
    <scope>NUCLEOTIDE SEQUENCE [LARGE SCALE GENOMIC DNA]</scope>
</reference>
<accession>A0A3P7IXP5</accession>
<protein>
    <submittedName>
        <fullName evidence="1">Uncharacterized protein</fullName>
    </submittedName>
</protein>
<keyword evidence="2" id="KW-1185">Reference proteome</keyword>
<gene>
    <name evidence="1" type="ORF">SVUK_LOCUS7711</name>
</gene>
<name>A0A3P7IXP5_STRVU</name>
<sequence length="51" mass="5737">MPLLSGSSQSHEGLSRWPRSIYENHELLTGGNAGRVQSLKNEEELWNLVSE</sequence>
<dbReference type="AlphaFoldDB" id="A0A3P7IXP5"/>
<dbReference type="EMBL" id="UYYB01026848">
    <property type="protein sequence ID" value="VDM72713.1"/>
    <property type="molecule type" value="Genomic_DNA"/>
</dbReference>